<dbReference type="RefSeq" id="WP_230338685.1">
    <property type="nucleotide sequence ID" value="NZ_CP069798.1"/>
</dbReference>
<dbReference type="AlphaFoldDB" id="A0A892ZEM3"/>
<accession>A0A892ZEM3</accession>
<proteinExistence type="predicted"/>
<dbReference type="Proteomes" id="UP000653156">
    <property type="component" value="Chromosome"/>
</dbReference>
<evidence type="ECO:0000313" key="2">
    <source>
        <dbReference type="Proteomes" id="UP000653156"/>
    </source>
</evidence>
<dbReference type="EMBL" id="CP069798">
    <property type="protein sequence ID" value="QRQ81392.1"/>
    <property type="molecule type" value="Genomic_DNA"/>
</dbReference>
<gene>
    <name evidence="1" type="ORF">JQU52_11840</name>
</gene>
<dbReference type="Pfam" id="PF11948">
    <property type="entry name" value="DUF3465"/>
    <property type="match status" value="1"/>
</dbReference>
<organism evidence="1 2">
    <name type="scientific">Paralysiella testudinis</name>
    <dbReference type="NCBI Taxonomy" id="2809020"/>
    <lineage>
        <taxon>Bacteria</taxon>
        <taxon>Pseudomonadati</taxon>
        <taxon>Pseudomonadota</taxon>
        <taxon>Betaproteobacteria</taxon>
        <taxon>Neisseriales</taxon>
        <taxon>Neisseriaceae</taxon>
        <taxon>Paralysiella</taxon>
    </lineage>
</organism>
<evidence type="ECO:0000313" key="1">
    <source>
        <dbReference type="EMBL" id="QRQ81392.1"/>
    </source>
</evidence>
<keyword evidence="2" id="KW-1185">Reference proteome</keyword>
<protein>
    <submittedName>
        <fullName evidence="1">DUF3465 domain-containing protein</fullName>
    </submittedName>
</protein>
<reference evidence="1" key="1">
    <citation type="submission" date="2021-02" db="EMBL/GenBank/DDBJ databases">
        <title>Neisseriaceae sp. 26B isolated from the cloaca of a Common Toad-headed Turtle (Mesoclemmys nasuta).</title>
        <authorList>
            <person name="Spergser J."/>
            <person name="Busse H.-J."/>
        </authorList>
    </citation>
    <scope>NUCLEOTIDE SEQUENCE</scope>
    <source>
        <strain evidence="1">26B</strain>
    </source>
</reference>
<dbReference type="KEGG" id="ptes:JQU52_11840"/>
<sequence>MRKIPYRSLLIGLLALVAVAGWLREPAPASPQASTSTATPQAPTNTATVAAGNDAVAAAFARQQSNVQLHGQGRVQKTLPDDNQGSRHQRFILKLSPQHTVLVAHNIDLAPRLPGLKKGDEVAFYGVYEYNPQGGVIHWTHHDPAGRHIDGWLEYNGQRYQ</sequence>
<dbReference type="InterPro" id="IPR021856">
    <property type="entry name" value="DUF3465"/>
</dbReference>
<name>A0A892ZEM3_9NEIS</name>